<evidence type="ECO:0000256" key="12">
    <source>
        <dbReference type="ARBA" id="ARBA00023257"/>
    </source>
</evidence>
<evidence type="ECO:0000256" key="2">
    <source>
        <dbReference type="ARBA" id="ARBA00022448"/>
    </source>
</evidence>
<keyword evidence="5 16" id="KW-1133">Transmembrane helix</keyword>
<dbReference type="InterPro" id="IPR006029">
    <property type="entry name" value="Neurotrans-gated_channel_TM"/>
</dbReference>
<keyword evidence="9" id="KW-1015">Disulfide bond</keyword>
<feature type="chain" id="PRO_5041771312" evidence="16">
    <location>
        <begin position="27"/>
        <end position="517"/>
    </location>
</feature>
<dbReference type="InterPro" id="IPR002394">
    <property type="entry name" value="Nicotinic_acetylcholine_rcpt"/>
</dbReference>
<keyword evidence="16" id="KW-0732">Signal</keyword>
<dbReference type="CDD" id="cd19064">
    <property type="entry name" value="LGIC_TM_nAChR"/>
    <property type="match status" value="1"/>
</dbReference>
<comment type="subcellular location">
    <subcellularLocation>
        <location evidence="15">Postsynaptic cell membrane</location>
        <topology evidence="15">Multi-pass membrane protein</topology>
    </subcellularLocation>
</comment>
<evidence type="ECO:0000256" key="15">
    <source>
        <dbReference type="ARBA" id="ARBA00034104"/>
    </source>
</evidence>
<comment type="similarity">
    <text evidence="1">Belongs to the ligand-gated ion channel (TC 1.A.9) family. Acetylcholine receptor (TC 1.A.9.1) subfamily.</text>
</comment>
<feature type="domain" description="Neurotransmitter-gated ion-channel ligand-binding" evidence="17">
    <location>
        <begin position="31"/>
        <end position="265"/>
    </location>
</feature>
<evidence type="ECO:0000259" key="17">
    <source>
        <dbReference type="Pfam" id="PF02931"/>
    </source>
</evidence>
<dbReference type="GO" id="GO:0004888">
    <property type="term" value="F:transmembrane signaling receptor activity"/>
    <property type="evidence" value="ECO:0007669"/>
    <property type="project" value="InterPro"/>
</dbReference>
<dbReference type="PRINTS" id="PR00254">
    <property type="entry name" value="NICOTINICR"/>
</dbReference>
<evidence type="ECO:0000256" key="3">
    <source>
        <dbReference type="ARBA" id="ARBA00022475"/>
    </source>
</evidence>
<dbReference type="SUPFAM" id="SSF63712">
    <property type="entry name" value="Nicotinic receptor ligand binding domain-like"/>
    <property type="match status" value="1"/>
</dbReference>
<feature type="transmembrane region" description="Helical" evidence="16">
    <location>
        <begin position="299"/>
        <end position="319"/>
    </location>
</feature>
<evidence type="ECO:0000256" key="1">
    <source>
        <dbReference type="ARBA" id="ARBA00009237"/>
    </source>
</evidence>
<dbReference type="Gene3D" id="2.70.170.10">
    <property type="entry name" value="Neurotransmitter-gated ion-channel ligand-binding domain"/>
    <property type="match status" value="1"/>
</dbReference>
<evidence type="ECO:0000256" key="5">
    <source>
        <dbReference type="ARBA" id="ARBA00022989"/>
    </source>
</evidence>
<keyword evidence="7 16" id="KW-0406">Ion transport</keyword>
<gene>
    <name evidence="19" type="ORF">DdX_07682</name>
</gene>
<dbReference type="InterPro" id="IPR006201">
    <property type="entry name" value="Neur_channel"/>
</dbReference>
<dbReference type="PROSITE" id="PS00236">
    <property type="entry name" value="NEUROTR_ION_CHANNEL"/>
    <property type="match status" value="1"/>
</dbReference>
<protein>
    <submittedName>
        <fullName evidence="19">Neurotransmitter-gated ion-channel ligand binding domain-containing protein</fullName>
    </submittedName>
</protein>
<dbReference type="FunFam" id="2.70.170.10:FF:000044">
    <property type="entry name" value="AcetylCholine Receptor"/>
    <property type="match status" value="1"/>
</dbReference>
<evidence type="ECO:0000256" key="4">
    <source>
        <dbReference type="ARBA" id="ARBA00022692"/>
    </source>
</evidence>
<dbReference type="InterPro" id="IPR018000">
    <property type="entry name" value="Neurotransmitter_ion_chnl_CS"/>
</dbReference>
<reference evidence="19" key="1">
    <citation type="submission" date="2022-01" db="EMBL/GenBank/DDBJ databases">
        <title>Genome Sequence Resource for Two Populations of Ditylenchus destructor, the Migratory Endoparasitic Phytonematode.</title>
        <authorList>
            <person name="Zhang H."/>
            <person name="Lin R."/>
            <person name="Xie B."/>
        </authorList>
    </citation>
    <scope>NUCLEOTIDE SEQUENCE</scope>
    <source>
        <strain evidence="19">BazhouSP</strain>
    </source>
</reference>
<evidence type="ECO:0000256" key="13">
    <source>
        <dbReference type="ARBA" id="ARBA00023286"/>
    </source>
</evidence>
<proteinExistence type="inferred from homology"/>
<feature type="transmembrane region" description="Helical" evidence="16">
    <location>
        <begin position="477"/>
        <end position="497"/>
    </location>
</feature>
<dbReference type="Proteomes" id="UP001201812">
    <property type="component" value="Unassembled WGS sequence"/>
</dbReference>
<feature type="transmembrane region" description="Helical" evidence="16">
    <location>
        <begin position="331"/>
        <end position="352"/>
    </location>
</feature>
<feature type="transmembrane region" description="Helical" evidence="16">
    <location>
        <begin position="266"/>
        <end position="287"/>
    </location>
</feature>
<keyword evidence="4 16" id="KW-0812">Transmembrane</keyword>
<keyword evidence="11" id="KW-0325">Glycoprotein</keyword>
<keyword evidence="3" id="KW-1003">Cell membrane</keyword>
<keyword evidence="8 16" id="KW-0472">Membrane</keyword>
<dbReference type="EMBL" id="JAKKPZ010000011">
    <property type="protein sequence ID" value="KAI1715373.1"/>
    <property type="molecule type" value="Genomic_DNA"/>
</dbReference>
<dbReference type="SUPFAM" id="SSF90112">
    <property type="entry name" value="Neurotransmitter-gated ion-channel transmembrane pore"/>
    <property type="match status" value="1"/>
</dbReference>
<name>A0AAD4R7G2_9BILA</name>
<evidence type="ECO:0000256" key="9">
    <source>
        <dbReference type="ARBA" id="ARBA00023157"/>
    </source>
</evidence>
<evidence type="ECO:0000256" key="8">
    <source>
        <dbReference type="ARBA" id="ARBA00023136"/>
    </source>
</evidence>
<evidence type="ECO:0000256" key="10">
    <source>
        <dbReference type="ARBA" id="ARBA00023170"/>
    </source>
</evidence>
<dbReference type="FunFam" id="1.20.58.390:FF:000001">
    <property type="entry name" value="Neuronal nicotinic acetylcholine receptor subunit 3"/>
    <property type="match status" value="1"/>
</dbReference>
<dbReference type="PRINTS" id="PR00252">
    <property type="entry name" value="NRIONCHANNEL"/>
</dbReference>
<dbReference type="FunFam" id="1.20.58.390:FF:000030">
    <property type="entry name" value="Acetylcholine receptor subunit alpha-L1"/>
    <property type="match status" value="1"/>
</dbReference>
<dbReference type="NCBIfam" id="TIGR00860">
    <property type="entry name" value="LIC"/>
    <property type="match status" value="1"/>
</dbReference>
<dbReference type="Pfam" id="PF02931">
    <property type="entry name" value="Neur_chan_LBD"/>
    <property type="match status" value="1"/>
</dbReference>
<keyword evidence="6" id="KW-0770">Synapse</keyword>
<keyword evidence="14 16" id="KW-0407">Ion channel</keyword>
<feature type="signal peptide" evidence="16">
    <location>
        <begin position="1"/>
        <end position="26"/>
    </location>
</feature>
<evidence type="ECO:0000259" key="18">
    <source>
        <dbReference type="Pfam" id="PF02932"/>
    </source>
</evidence>
<evidence type="ECO:0000256" key="14">
    <source>
        <dbReference type="ARBA" id="ARBA00023303"/>
    </source>
</evidence>
<dbReference type="PANTHER" id="PTHR18945">
    <property type="entry name" value="NEUROTRANSMITTER GATED ION CHANNEL"/>
    <property type="match status" value="1"/>
</dbReference>
<dbReference type="InterPro" id="IPR036719">
    <property type="entry name" value="Neuro-gated_channel_TM_sf"/>
</dbReference>
<evidence type="ECO:0000256" key="11">
    <source>
        <dbReference type="ARBA" id="ARBA00023180"/>
    </source>
</evidence>
<dbReference type="GO" id="GO:0022848">
    <property type="term" value="F:acetylcholine-gated monoatomic cation-selective channel activity"/>
    <property type="evidence" value="ECO:0007669"/>
    <property type="project" value="InterPro"/>
</dbReference>
<accession>A0AAD4R7G2</accession>
<sequence>MDLTQRTFKPAICFILTTVLCIAVRANEDAKRLYDDLMVNYNRHRRPANSPNEPLTVQLKLRLSQIIDVHELDQIMTCSVWLKQNWLDRKLAWQPESYGGVSVLYVPYEMIWVPDIVLFNNADSYYNITINTKATLHYTGKVTWEPPAIFKSLCQIDILWFPFDEQQCLLKFGSWTYPDNLLKLELMDVTTAGQRVEQIVNERGEKENITVVEDGIDLSDYYPSVEWDIMSRVARRRVRNYPPGCCPKTGVFVELYFHLALRRKPLFYTVNLVFPCVGISFLTVLVFYLPSDSGEKVSLCINILVALTMFFLLLIEIIPANSISLPFVGKYLLFTMILVTLSVLITVVSLQFHWRKPTTHTMSTWIKTVFLELLPRLLWMRRPHDVRGAFRQVKNDKGEKILFNYHDHRVSLSQTRSAQPHGQRSTHDERLHKIYNSPAVIKSFDNLCFIAELLKKKDRDNRVDEDWKYVAMVLDRLFLLIFSMVCFFGTGIILLQAPTFYDHRQPIDLQYRPEGEM</sequence>
<dbReference type="InterPro" id="IPR006202">
    <property type="entry name" value="Neur_chan_lig-bd"/>
</dbReference>
<keyword evidence="20" id="KW-1185">Reference proteome</keyword>
<keyword evidence="13" id="KW-1071">Ligand-gated ion channel</keyword>
<dbReference type="GO" id="GO:0045211">
    <property type="term" value="C:postsynaptic membrane"/>
    <property type="evidence" value="ECO:0007669"/>
    <property type="project" value="UniProtKB-SubCell"/>
</dbReference>
<evidence type="ECO:0000256" key="7">
    <source>
        <dbReference type="ARBA" id="ARBA00023065"/>
    </source>
</evidence>
<evidence type="ECO:0000256" key="16">
    <source>
        <dbReference type="RuleBase" id="RU000687"/>
    </source>
</evidence>
<dbReference type="Pfam" id="PF02932">
    <property type="entry name" value="Neur_chan_memb"/>
    <property type="match status" value="1"/>
</dbReference>
<keyword evidence="2 16" id="KW-0813">Transport</keyword>
<dbReference type="Gene3D" id="1.20.58.390">
    <property type="entry name" value="Neurotransmitter-gated ion-channel transmembrane domain"/>
    <property type="match status" value="2"/>
</dbReference>
<evidence type="ECO:0000256" key="6">
    <source>
        <dbReference type="ARBA" id="ARBA00023018"/>
    </source>
</evidence>
<evidence type="ECO:0000313" key="19">
    <source>
        <dbReference type="EMBL" id="KAI1715373.1"/>
    </source>
</evidence>
<comment type="caution">
    <text evidence="19">The sequence shown here is derived from an EMBL/GenBank/DDBJ whole genome shotgun (WGS) entry which is preliminary data.</text>
</comment>
<evidence type="ECO:0000313" key="20">
    <source>
        <dbReference type="Proteomes" id="UP001201812"/>
    </source>
</evidence>
<keyword evidence="10" id="KW-0675">Receptor</keyword>
<keyword evidence="12" id="KW-0628">Postsynaptic cell membrane</keyword>
<dbReference type="AlphaFoldDB" id="A0AAD4R7G2"/>
<organism evidence="19 20">
    <name type="scientific">Ditylenchus destructor</name>
    <dbReference type="NCBI Taxonomy" id="166010"/>
    <lineage>
        <taxon>Eukaryota</taxon>
        <taxon>Metazoa</taxon>
        <taxon>Ecdysozoa</taxon>
        <taxon>Nematoda</taxon>
        <taxon>Chromadorea</taxon>
        <taxon>Rhabditida</taxon>
        <taxon>Tylenchina</taxon>
        <taxon>Tylenchomorpha</taxon>
        <taxon>Sphaerularioidea</taxon>
        <taxon>Anguinidae</taxon>
        <taxon>Anguininae</taxon>
        <taxon>Ditylenchus</taxon>
    </lineage>
</organism>
<feature type="domain" description="Neurotransmitter-gated ion-channel transmembrane" evidence="18">
    <location>
        <begin position="272"/>
        <end position="493"/>
    </location>
</feature>
<dbReference type="InterPro" id="IPR038050">
    <property type="entry name" value="Neuro_actylchol_rec"/>
</dbReference>
<dbReference type="InterPro" id="IPR036734">
    <property type="entry name" value="Neur_chan_lig-bd_sf"/>
</dbReference>